<dbReference type="InterPro" id="IPR038219">
    <property type="entry name" value="Sep15/SelM_sf"/>
</dbReference>
<comment type="caution">
    <text evidence="3">The sequence shown here is derived from an EMBL/GenBank/DDBJ whole genome shotgun (WGS) entry which is preliminary data.</text>
</comment>
<feature type="signal peptide" evidence="2">
    <location>
        <begin position="1"/>
        <end position="15"/>
    </location>
</feature>
<keyword evidence="2" id="KW-0732">Signal</keyword>
<proteinExistence type="predicted"/>
<evidence type="ECO:0000256" key="1">
    <source>
        <dbReference type="SAM" id="MobiDB-lite"/>
    </source>
</evidence>
<feature type="chain" id="PRO_5021201584" evidence="2">
    <location>
        <begin position="16"/>
        <end position="129"/>
    </location>
</feature>
<protein>
    <submittedName>
        <fullName evidence="3">Selenoprotein M</fullName>
    </submittedName>
</protein>
<reference evidence="3 4" key="1">
    <citation type="submission" date="2019-03" db="EMBL/GenBank/DDBJ databases">
        <title>First draft genome of Liparis tanakae, snailfish: a comprehensive survey of snailfish specific genes.</title>
        <authorList>
            <person name="Kim W."/>
            <person name="Song I."/>
            <person name="Jeong J.-H."/>
            <person name="Kim D."/>
            <person name="Kim S."/>
            <person name="Ryu S."/>
            <person name="Song J.Y."/>
            <person name="Lee S.K."/>
        </authorList>
    </citation>
    <scope>NUCLEOTIDE SEQUENCE [LARGE SCALE GENOMIC DNA]</scope>
    <source>
        <tissue evidence="3">Muscle</tissue>
    </source>
</reference>
<dbReference type="AlphaFoldDB" id="A0A4Z2HJY2"/>
<evidence type="ECO:0000256" key="2">
    <source>
        <dbReference type="SAM" id="SignalP"/>
    </source>
</evidence>
<dbReference type="OrthoDB" id="25165at2759"/>
<sequence>MWALLVLAVALAVGASDNDTAVEEELDIARGKLLRSCQVSPCLAAHPSFLLDASCSHNLEYDSSEEKNPRLILYNQKDEVVKTVPVKEMKAEEISSLLDSLGFYKRSQKGEEVPEEFQRFPLRPPRDEL</sequence>
<keyword evidence="4" id="KW-1185">Reference proteome</keyword>
<organism evidence="3 4">
    <name type="scientific">Liparis tanakae</name>
    <name type="common">Tanaka's snailfish</name>
    <dbReference type="NCBI Taxonomy" id="230148"/>
    <lineage>
        <taxon>Eukaryota</taxon>
        <taxon>Metazoa</taxon>
        <taxon>Chordata</taxon>
        <taxon>Craniata</taxon>
        <taxon>Vertebrata</taxon>
        <taxon>Euteleostomi</taxon>
        <taxon>Actinopterygii</taxon>
        <taxon>Neopterygii</taxon>
        <taxon>Teleostei</taxon>
        <taxon>Neoteleostei</taxon>
        <taxon>Acanthomorphata</taxon>
        <taxon>Eupercaria</taxon>
        <taxon>Perciformes</taxon>
        <taxon>Cottioidei</taxon>
        <taxon>Cottales</taxon>
        <taxon>Liparidae</taxon>
        <taxon>Liparis</taxon>
    </lineage>
</organism>
<dbReference type="InterPro" id="IPR036249">
    <property type="entry name" value="Thioredoxin-like_sf"/>
</dbReference>
<dbReference type="Proteomes" id="UP000314294">
    <property type="component" value="Unassembled WGS sequence"/>
</dbReference>
<dbReference type="SUPFAM" id="SSF52833">
    <property type="entry name" value="Thioredoxin-like"/>
    <property type="match status" value="1"/>
</dbReference>
<dbReference type="Gene3D" id="3.40.30.50">
    <property type="entry name" value="Sep15/SelM thioredoxin-like domain, active-site redox motif"/>
    <property type="match status" value="1"/>
</dbReference>
<feature type="region of interest" description="Disordered" evidence="1">
    <location>
        <begin position="108"/>
        <end position="129"/>
    </location>
</feature>
<evidence type="ECO:0000313" key="3">
    <source>
        <dbReference type="EMBL" id="TNN65233.1"/>
    </source>
</evidence>
<gene>
    <name evidence="3" type="primary">selm_1</name>
    <name evidence="3" type="ORF">EYF80_024522</name>
</gene>
<dbReference type="EMBL" id="SRLO01000238">
    <property type="protein sequence ID" value="TNN65233.1"/>
    <property type="molecule type" value="Genomic_DNA"/>
</dbReference>
<evidence type="ECO:0000313" key="4">
    <source>
        <dbReference type="Proteomes" id="UP000314294"/>
    </source>
</evidence>
<name>A0A4Z2HJY2_9TELE</name>
<accession>A0A4Z2HJY2</accession>